<organism evidence="2 3">
    <name type="scientific">Candidatus Atelocyanobacterium thalassa isolate SIO64986</name>
    <dbReference type="NCBI Taxonomy" id="1527444"/>
    <lineage>
        <taxon>Bacteria</taxon>
        <taxon>Bacillati</taxon>
        <taxon>Cyanobacteriota</taxon>
        <taxon>Cyanophyceae</taxon>
        <taxon>Oscillatoriophycideae</taxon>
        <taxon>Chroococcales</taxon>
        <taxon>Aphanothecaceae</taxon>
        <taxon>Candidatus Atelocyanobacterium</taxon>
        <taxon>Candidatus Atelocyanobacterium thalassae</taxon>
    </lineage>
</organism>
<comment type="caution">
    <text evidence="2">The sequence shown here is derived from an EMBL/GenBank/DDBJ whole genome shotgun (WGS) entry which is preliminary data.</text>
</comment>
<evidence type="ECO:0000313" key="3">
    <source>
        <dbReference type="Proteomes" id="UP000028922"/>
    </source>
</evidence>
<dbReference type="PATRIC" id="fig|1527444.3.peg.20"/>
<sequence length="250" mass="29351">MSVPEELAAGISKPTKSKETSVSKLEVKENPILFQAIGTLKGKPEQDEEGHFFIRLGEKCYKLFIAGYKYQAWLKQISSNHDQTLFLRVYPKFLMIPRKEPQIYFQVAAWEEQNSWGEEPGMFKFKGVWQFVPQIRTPVISVYRNENAHDPKGKFKASHLPVLMRREDEATPFRFNPKISKDKMPPRWFIQGIFKFIPSRNCWGWDKDLEVPTQKIPRYKRPIKLINDENQYTKGNTKLDIKADKIKNLN</sequence>
<accession>A0A086CIF0</accession>
<name>A0A086CIF0_9CHRO</name>
<dbReference type="EMBL" id="JPSP01000001">
    <property type="protein sequence ID" value="KFF41964.1"/>
    <property type="molecule type" value="Genomic_DNA"/>
</dbReference>
<dbReference type="eggNOG" id="ENOG502ZH9A">
    <property type="taxonomic scope" value="Bacteria"/>
</dbReference>
<dbReference type="AlphaFoldDB" id="A0A086CIF0"/>
<reference evidence="2 3" key="1">
    <citation type="submission" date="2014-08" db="EMBL/GenBank/DDBJ databases">
        <title>Comparative genomics reveals surprising divergence of two closely related strains of uncultivated UCYN-A cyanobacteria.</title>
        <authorList>
            <person name="Bombar D."/>
            <person name="Heller P."/>
            <person name="Sanchez-Baracaldo P."/>
            <person name="Carter B.J."/>
            <person name="Zert J.P."/>
        </authorList>
    </citation>
    <scope>NUCLEOTIDE SEQUENCE [LARGE SCALE GENOMIC DNA]</scope>
</reference>
<proteinExistence type="predicted"/>
<evidence type="ECO:0000313" key="2">
    <source>
        <dbReference type="EMBL" id="KFF41964.1"/>
    </source>
</evidence>
<protein>
    <submittedName>
        <fullName evidence="2">Uncharacterized protein</fullName>
    </submittedName>
</protein>
<evidence type="ECO:0000256" key="1">
    <source>
        <dbReference type="SAM" id="MobiDB-lite"/>
    </source>
</evidence>
<feature type="region of interest" description="Disordered" evidence="1">
    <location>
        <begin position="1"/>
        <end position="22"/>
    </location>
</feature>
<gene>
    <name evidence="2" type="ORF">ucyna2_00020</name>
</gene>
<dbReference type="Proteomes" id="UP000028922">
    <property type="component" value="Unassembled WGS sequence"/>
</dbReference>